<protein>
    <submittedName>
        <fullName evidence="3">Heterokaryon incompatibility protein-domain-containing protein</fullName>
    </submittedName>
</protein>
<feature type="domain" description="Heterokaryon incompatibility" evidence="2">
    <location>
        <begin position="268"/>
        <end position="416"/>
    </location>
</feature>
<dbReference type="EMBL" id="MU839835">
    <property type="protein sequence ID" value="KAK1754609.1"/>
    <property type="molecule type" value="Genomic_DNA"/>
</dbReference>
<dbReference type="Pfam" id="PF06985">
    <property type="entry name" value="HET"/>
    <property type="match status" value="1"/>
</dbReference>
<evidence type="ECO:0000313" key="3">
    <source>
        <dbReference type="EMBL" id="KAK1754609.1"/>
    </source>
</evidence>
<dbReference type="AlphaFoldDB" id="A0AAJ0BC79"/>
<feature type="compositionally biased region" description="Basic and acidic residues" evidence="1">
    <location>
        <begin position="72"/>
        <end position="86"/>
    </location>
</feature>
<organism evidence="3 4">
    <name type="scientific">Echria macrotheca</name>
    <dbReference type="NCBI Taxonomy" id="438768"/>
    <lineage>
        <taxon>Eukaryota</taxon>
        <taxon>Fungi</taxon>
        <taxon>Dikarya</taxon>
        <taxon>Ascomycota</taxon>
        <taxon>Pezizomycotina</taxon>
        <taxon>Sordariomycetes</taxon>
        <taxon>Sordariomycetidae</taxon>
        <taxon>Sordariales</taxon>
        <taxon>Schizotheciaceae</taxon>
        <taxon>Echria</taxon>
    </lineage>
</organism>
<reference evidence="3" key="1">
    <citation type="submission" date="2023-06" db="EMBL/GenBank/DDBJ databases">
        <title>Genome-scale phylogeny and comparative genomics of the fungal order Sordariales.</title>
        <authorList>
            <consortium name="Lawrence Berkeley National Laboratory"/>
            <person name="Hensen N."/>
            <person name="Bonometti L."/>
            <person name="Westerberg I."/>
            <person name="Brannstrom I.O."/>
            <person name="Guillou S."/>
            <person name="Cros-Aarteil S."/>
            <person name="Calhoun S."/>
            <person name="Haridas S."/>
            <person name="Kuo A."/>
            <person name="Mondo S."/>
            <person name="Pangilinan J."/>
            <person name="Riley R."/>
            <person name="Labutti K."/>
            <person name="Andreopoulos B."/>
            <person name="Lipzen A."/>
            <person name="Chen C."/>
            <person name="Yanf M."/>
            <person name="Daum C."/>
            <person name="Ng V."/>
            <person name="Clum A."/>
            <person name="Steindorff A."/>
            <person name="Ohm R."/>
            <person name="Martin F."/>
            <person name="Silar P."/>
            <person name="Natvig D."/>
            <person name="Lalanne C."/>
            <person name="Gautier V."/>
            <person name="Ament-Velasquez S.L."/>
            <person name="Kruys A."/>
            <person name="Hutchinson M.I."/>
            <person name="Powell A.J."/>
            <person name="Barry K."/>
            <person name="Miller A.N."/>
            <person name="Grigoriev I.V."/>
            <person name="Debuchy R."/>
            <person name="Gladieux P."/>
            <person name="Thoren M.H."/>
            <person name="Johannesson H."/>
        </authorList>
    </citation>
    <scope>NUCLEOTIDE SEQUENCE</scope>
    <source>
        <strain evidence="3">PSN4</strain>
    </source>
</reference>
<gene>
    <name evidence="3" type="ORF">QBC47DRAFT_222221</name>
</gene>
<dbReference type="InterPro" id="IPR010730">
    <property type="entry name" value="HET"/>
</dbReference>
<keyword evidence="4" id="KW-1185">Reference proteome</keyword>
<comment type="caution">
    <text evidence="3">The sequence shown here is derived from an EMBL/GenBank/DDBJ whole genome shotgun (WGS) entry which is preliminary data.</text>
</comment>
<proteinExistence type="predicted"/>
<evidence type="ECO:0000256" key="1">
    <source>
        <dbReference type="SAM" id="MobiDB-lite"/>
    </source>
</evidence>
<dbReference type="PANTHER" id="PTHR33112">
    <property type="entry name" value="DOMAIN PROTEIN, PUTATIVE-RELATED"/>
    <property type="match status" value="1"/>
</dbReference>
<dbReference type="Proteomes" id="UP001239445">
    <property type="component" value="Unassembled WGS sequence"/>
</dbReference>
<sequence>MCQKVYAIYRCADFHESKGQTRDRFKYIRDCAVFRDGLSPSGCGEWQRVHDLQEDNPEDYCLECLGKRTPELPKSHEEPQRPDDQLASRVLDPPRRGHPCLGDRCGGFHADHIHAISSRVPGYDLIKKSAADGCSFAMMVICVLNNIGFATTWQLEIRPDNAQPGLPPPKYLRVKSGNPYEDFKRYELFTPLASPWRGILSKNPITPDPFDNSCVEQIRIWLQDCLCEHEKCRLAEPASLPTRVVDIGSVTGKESPVLYVSKGERVPYATLSYCWGANMRCLTTKETISRFQEGISLAEMPATFRDAVLITRRLGIRYLWIDALCIVQDDDEDWRRESGRMASVYGHSTITLDATASRSASEGLSPKRPPLISHQHTDRFGIEHTVYIRECIYHGFLYNAPASDHPTFGRGWCLQERLLSRRVVHFTRQEVVWDCRSMWMCECGIPAFFPFDRVPGQPTNHPADMQNFHSWRQSVLGNRVHQDPKIHEQWQRVLSLYSNGRLTYDEDMLPALSGIAQSLYGTQLGRYYAGLWETNLIHQLMWVRKPRFVEGKANFGRNARKYTAPSFSPLSRVGVLEDFPWHLGFPYDNCKVVDIRVKPSGSDPTGAIAEGEVTITGMLFRFYVATHQEPPRSIVPEFCDMKCHTPSGGTVTVYWRPDADELVSLVPVGCDIVLLRLSFGFYMVLFQQESTGKYTRIGGANIDYKRAQEEFDKLATLTTVTIV</sequence>
<evidence type="ECO:0000313" key="4">
    <source>
        <dbReference type="Proteomes" id="UP001239445"/>
    </source>
</evidence>
<feature type="region of interest" description="Disordered" evidence="1">
    <location>
        <begin position="72"/>
        <end position="94"/>
    </location>
</feature>
<evidence type="ECO:0000259" key="2">
    <source>
        <dbReference type="Pfam" id="PF06985"/>
    </source>
</evidence>
<name>A0AAJ0BC79_9PEZI</name>
<accession>A0AAJ0BC79</accession>
<dbReference type="PANTHER" id="PTHR33112:SF15">
    <property type="entry name" value="HETEROKARYON INCOMPATIBILITY DOMAIN-CONTAINING PROTEIN"/>
    <property type="match status" value="1"/>
</dbReference>